<sequence>MRYRLSHQISIGRISCLDAFGRISIISFIMPVLFVVILVMFSGNKSAQCTSYQCMLSVIFICSCCQITCYFLYFLVHYVLSRLMLL</sequence>
<dbReference type="EMBL" id="CM010630">
    <property type="protein sequence ID" value="RID71937.1"/>
    <property type="molecule type" value="Genomic_DNA"/>
</dbReference>
<dbReference type="AlphaFoldDB" id="A0A398A293"/>
<accession>A0A398A293</accession>
<feature type="transmembrane region" description="Helical" evidence="1">
    <location>
        <begin position="20"/>
        <end position="43"/>
    </location>
</feature>
<evidence type="ECO:0000313" key="2">
    <source>
        <dbReference type="EMBL" id="RID71937.1"/>
    </source>
</evidence>
<organism evidence="2 3">
    <name type="scientific">Brassica campestris</name>
    <name type="common">Field mustard</name>
    <dbReference type="NCBI Taxonomy" id="3711"/>
    <lineage>
        <taxon>Eukaryota</taxon>
        <taxon>Viridiplantae</taxon>
        <taxon>Streptophyta</taxon>
        <taxon>Embryophyta</taxon>
        <taxon>Tracheophyta</taxon>
        <taxon>Spermatophyta</taxon>
        <taxon>Magnoliopsida</taxon>
        <taxon>eudicotyledons</taxon>
        <taxon>Gunneridae</taxon>
        <taxon>Pentapetalae</taxon>
        <taxon>rosids</taxon>
        <taxon>malvids</taxon>
        <taxon>Brassicales</taxon>
        <taxon>Brassicaceae</taxon>
        <taxon>Brassiceae</taxon>
        <taxon>Brassica</taxon>
    </lineage>
</organism>
<evidence type="ECO:0000313" key="3">
    <source>
        <dbReference type="Proteomes" id="UP000264353"/>
    </source>
</evidence>
<protein>
    <submittedName>
        <fullName evidence="2">Uncharacterized protein</fullName>
    </submittedName>
</protein>
<keyword evidence="1" id="KW-0812">Transmembrane</keyword>
<evidence type="ECO:0000256" key="1">
    <source>
        <dbReference type="SAM" id="Phobius"/>
    </source>
</evidence>
<keyword evidence="1" id="KW-1133">Transmembrane helix</keyword>
<reference evidence="2 3" key="1">
    <citation type="submission" date="2018-06" db="EMBL/GenBank/DDBJ databases">
        <title>WGS assembly of Brassica rapa FPsc.</title>
        <authorList>
            <person name="Bowman J."/>
            <person name="Kohchi T."/>
            <person name="Yamato K."/>
            <person name="Jenkins J."/>
            <person name="Shu S."/>
            <person name="Ishizaki K."/>
            <person name="Yamaoka S."/>
            <person name="Nishihama R."/>
            <person name="Nakamura Y."/>
            <person name="Berger F."/>
            <person name="Adam C."/>
            <person name="Aki S."/>
            <person name="Althoff F."/>
            <person name="Araki T."/>
            <person name="Arteaga-Vazquez M."/>
            <person name="Balasubrmanian S."/>
            <person name="Bauer D."/>
            <person name="Boehm C."/>
            <person name="Briginshaw L."/>
            <person name="Caballero-Perez J."/>
            <person name="Catarino B."/>
            <person name="Chen F."/>
            <person name="Chiyoda S."/>
            <person name="Chovatia M."/>
            <person name="Davies K."/>
            <person name="Delmans M."/>
            <person name="Demura T."/>
            <person name="Dierschke T."/>
            <person name="Dolan L."/>
            <person name="Dorantes-Acosta A."/>
            <person name="Eklund D."/>
            <person name="Florent S."/>
            <person name="Flores-Sandoval E."/>
            <person name="Fujiyama A."/>
            <person name="Fukuzawa H."/>
            <person name="Galik B."/>
            <person name="Grimanelli D."/>
            <person name="Grimwood J."/>
            <person name="Grossniklaus U."/>
            <person name="Hamada T."/>
            <person name="Haseloff J."/>
            <person name="Hetherington A."/>
            <person name="Higo A."/>
            <person name="Hirakawa Y."/>
            <person name="Hundley H."/>
            <person name="Ikeda Y."/>
            <person name="Inoue K."/>
            <person name="Inoue S."/>
            <person name="Ishida S."/>
            <person name="Jia Q."/>
            <person name="Kakita M."/>
            <person name="Kanazawa T."/>
            <person name="Kawai Y."/>
            <person name="Kawashima T."/>
            <person name="Kennedy M."/>
            <person name="Kinose K."/>
            <person name="Kinoshita T."/>
            <person name="Kohara Y."/>
            <person name="Koide E."/>
            <person name="Komatsu K."/>
            <person name="Kopischke S."/>
            <person name="Kubo M."/>
            <person name="Kyozuka J."/>
            <person name="Lagercrantz U."/>
            <person name="Lin S."/>
            <person name="Lindquist E."/>
            <person name="Lipzen A."/>
            <person name="Lu C."/>
            <person name="Luna E."/>
            <person name="Martienssen R."/>
            <person name="Minamino N."/>
            <person name="Mizutani M."/>
            <person name="Mizutani M."/>
            <person name="Mochizuki N."/>
            <person name="Monte I."/>
            <person name="Mosher R."/>
            <person name="Nagasaki H."/>
            <person name="Nakagami H."/>
            <person name="Naramoto S."/>
            <person name="Nishitani K."/>
            <person name="Ohtani M."/>
            <person name="Okamoto T."/>
            <person name="Okumura M."/>
            <person name="Phillips J."/>
            <person name="Pollak B."/>
            <person name="Reinders A."/>
            <person name="Roevekamp M."/>
            <person name="Sano R."/>
            <person name="Sawa S."/>
            <person name="Schmid M."/>
            <person name="Shirakawa M."/>
            <person name="Solano R."/>
            <person name="Spunde A."/>
            <person name="Suetsugu N."/>
            <person name="Sugano S."/>
            <person name="Sugiyama A."/>
            <person name="Sun R."/>
            <person name="Suzuki Y."/>
            <person name="Takenaka M."/>
            <person name="Takezawa D."/>
            <person name="Tomogane H."/>
            <person name="Tsuzuki M."/>
            <person name="Ueda T."/>
            <person name="Umeda M."/>
            <person name="Ward J."/>
            <person name="Watanabe Y."/>
            <person name="Yazaki K."/>
            <person name="Yokoyama R."/>
            <person name="Yoshitake Y."/>
            <person name="Yotsui I."/>
            <person name="Zachgo S."/>
            <person name="Schmutz J."/>
        </authorList>
    </citation>
    <scope>NUCLEOTIDE SEQUENCE [LARGE SCALE GENOMIC DNA]</scope>
    <source>
        <strain evidence="3">cv. B-3</strain>
    </source>
</reference>
<name>A0A398A293_BRACM</name>
<gene>
    <name evidence="2" type="ORF">BRARA_C03850</name>
</gene>
<proteinExistence type="predicted"/>
<keyword evidence="1" id="KW-0472">Membrane</keyword>
<dbReference type="Proteomes" id="UP000264353">
    <property type="component" value="Chromosome A3"/>
</dbReference>
<feature type="transmembrane region" description="Helical" evidence="1">
    <location>
        <begin position="55"/>
        <end position="80"/>
    </location>
</feature>